<protein>
    <recommendedName>
        <fullName evidence="5">CENP-V/GFA domain-containing protein</fullName>
    </recommendedName>
</protein>
<gene>
    <name evidence="6" type="ORF">FRACYDRAFT_178726</name>
</gene>
<proteinExistence type="inferred from homology"/>
<evidence type="ECO:0000313" key="6">
    <source>
        <dbReference type="EMBL" id="OEU21735.1"/>
    </source>
</evidence>
<dbReference type="InterPro" id="IPR006913">
    <property type="entry name" value="CENP-V/GFA"/>
</dbReference>
<dbReference type="InParanoid" id="A0A1E7FUF3"/>
<name>A0A1E7FUF3_9STRA</name>
<evidence type="ECO:0000256" key="3">
    <source>
        <dbReference type="ARBA" id="ARBA00022833"/>
    </source>
</evidence>
<evidence type="ECO:0000256" key="2">
    <source>
        <dbReference type="ARBA" id="ARBA00022723"/>
    </source>
</evidence>
<accession>A0A1E7FUF3</accession>
<dbReference type="Pfam" id="PF04828">
    <property type="entry name" value="GFA"/>
    <property type="match status" value="1"/>
</dbReference>
<dbReference type="SUPFAM" id="SSF51316">
    <property type="entry name" value="Mss4-like"/>
    <property type="match status" value="1"/>
</dbReference>
<evidence type="ECO:0000256" key="1">
    <source>
        <dbReference type="ARBA" id="ARBA00005495"/>
    </source>
</evidence>
<reference evidence="6 7" key="1">
    <citation type="submission" date="2016-09" db="EMBL/GenBank/DDBJ databases">
        <title>Extensive genetic diversity and differential bi-allelic expression allows diatom success in the polar Southern Ocean.</title>
        <authorList>
            <consortium name="DOE Joint Genome Institute"/>
            <person name="Mock T."/>
            <person name="Otillar R.P."/>
            <person name="Strauss J."/>
            <person name="Dupont C."/>
            <person name="Frickenhaus S."/>
            <person name="Maumus F."/>
            <person name="Mcmullan M."/>
            <person name="Sanges R."/>
            <person name="Schmutz J."/>
            <person name="Toseland A."/>
            <person name="Valas R."/>
            <person name="Veluchamy A."/>
            <person name="Ward B.J."/>
            <person name="Allen A."/>
            <person name="Barry K."/>
            <person name="Falciatore A."/>
            <person name="Ferrante M."/>
            <person name="Fortunato A.E."/>
            <person name="Gloeckner G."/>
            <person name="Gruber A."/>
            <person name="Hipkin R."/>
            <person name="Janech M."/>
            <person name="Kroth P."/>
            <person name="Leese F."/>
            <person name="Lindquist E."/>
            <person name="Lyon B.R."/>
            <person name="Martin J."/>
            <person name="Mayer C."/>
            <person name="Parker M."/>
            <person name="Quesneville H."/>
            <person name="Raymond J."/>
            <person name="Uhlig C."/>
            <person name="Valentin K.U."/>
            <person name="Worden A.Z."/>
            <person name="Armbrust E.V."/>
            <person name="Bowler C."/>
            <person name="Green B."/>
            <person name="Moulton V."/>
            <person name="Van Oosterhout C."/>
            <person name="Grigoriev I."/>
        </authorList>
    </citation>
    <scope>NUCLEOTIDE SEQUENCE [LARGE SCALE GENOMIC DNA]</scope>
    <source>
        <strain evidence="6 7">CCMP1102</strain>
    </source>
</reference>
<dbReference type="PANTHER" id="PTHR33337">
    <property type="entry name" value="GFA DOMAIN-CONTAINING PROTEIN"/>
    <property type="match status" value="1"/>
</dbReference>
<feature type="domain" description="CENP-V/GFA" evidence="5">
    <location>
        <begin position="1"/>
        <end position="119"/>
    </location>
</feature>
<evidence type="ECO:0000259" key="5">
    <source>
        <dbReference type="PROSITE" id="PS51891"/>
    </source>
</evidence>
<evidence type="ECO:0000313" key="7">
    <source>
        <dbReference type="Proteomes" id="UP000095751"/>
    </source>
</evidence>
<dbReference type="Gene3D" id="3.90.1590.10">
    <property type="entry name" value="glutathione-dependent formaldehyde- activating enzyme (gfa)"/>
    <property type="match status" value="1"/>
</dbReference>
<dbReference type="Proteomes" id="UP000095751">
    <property type="component" value="Unassembled WGS sequence"/>
</dbReference>
<dbReference type="KEGG" id="fcy:FRACYDRAFT_178726"/>
<dbReference type="InterPro" id="IPR011057">
    <property type="entry name" value="Mss4-like_sf"/>
</dbReference>
<keyword evidence="7" id="KW-1185">Reference proteome</keyword>
<dbReference type="GO" id="GO:0016846">
    <property type="term" value="F:carbon-sulfur lyase activity"/>
    <property type="evidence" value="ECO:0007669"/>
    <property type="project" value="InterPro"/>
</dbReference>
<evidence type="ECO:0000256" key="4">
    <source>
        <dbReference type="ARBA" id="ARBA00023239"/>
    </source>
</evidence>
<dbReference type="GO" id="GO:0046872">
    <property type="term" value="F:metal ion binding"/>
    <property type="evidence" value="ECO:0007669"/>
    <property type="project" value="UniProtKB-KW"/>
</dbReference>
<dbReference type="PANTHER" id="PTHR33337:SF40">
    <property type="entry name" value="CENP-V_GFA DOMAIN-CONTAINING PROTEIN-RELATED"/>
    <property type="match status" value="1"/>
</dbReference>
<keyword evidence="3" id="KW-0862">Zinc</keyword>
<keyword evidence="2" id="KW-0479">Metal-binding</keyword>
<dbReference type="AlphaFoldDB" id="A0A1E7FUF3"/>
<dbReference type="PROSITE" id="PS51891">
    <property type="entry name" value="CENP_V_GFA"/>
    <property type="match status" value="1"/>
</dbReference>
<organism evidence="6 7">
    <name type="scientific">Fragilariopsis cylindrus CCMP1102</name>
    <dbReference type="NCBI Taxonomy" id="635003"/>
    <lineage>
        <taxon>Eukaryota</taxon>
        <taxon>Sar</taxon>
        <taxon>Stramenopiles</taxon>
        <taxon>Ochrophyta</taxon>
        <taxon>Bacillariophyta</taxon>
        <taxon>Bacillariophyceae</taxon>
        <taxon>Bacillariophycidae</taxon>
        <taxon>Bacillariales</taxon>
        <taxon>Bacillariaceae</taxon>
        <taxon>Fragilariopsis</taxon>
    </lineage>
</organism>
<dbReference type="OrthoDB" id="45455at2759"/>
<dbReference type="EMBL" id="KV784353">
    <property type="protein sequence ID" value="OEU21735.1"/>
    <property type="molecule type" value="Genomic_DNA"/>
</dbReference>
<keyword evidence="4" id="KW-0456">Lyase</keyword>
<sequence>MTGKCFCGAVSFELTGDPLMNALCHCRACSIAVGTTTPIHLYAMTHGNYKINGEDKIKIYNQGGTLKIGRCTECSCPIYQGPEKSPFKAFFPRYFDGYVDGKNNTLPANLKPAFHVNYENRGMDYNDDLPKFAVFPGGDAVMMNSDGTLVAK</sequence>
<comment type="similarity">
    <text evidence="1">Belongs to the Gfa family.</text>
</comment>